<evidence type="ECO:0000313" key="3">
    <source>
        <dbReference type="Proteomes" id="UP001501035"/>
    </source>
</evidence>
<dbReference type="PANTHER" id="PTHR36456:SF1">
    <property type="entry name" value="UPF0232 PROTEIN SCO3875"/>
    <property type="match status" value="1"/>
</dbReference>
<name>A0ABP6KYU1_9ACTN</name>
<gene>
    <name evidence="2" type="ORF">GCM10010528_02800</name>
</gene>
<feature type="region of interest" description="Disordered" evidence="1">
    <location>
        <begin position="149"/>
        <end position="173"/>
    </location>
</feature>
<feature type="compositionally biased region" description="Basic and acidic residues" evidence="1">
    <location>
        <begin position="1"/>
        <end position="24"/>
    </location>
</feature>
<comment type="caution">
    <text evidence="2">The sequence shown here is derived from an EMBL/GenBank/DDBJ whole genome shotgun (WGS) entry which is preliminary data.</text>
</comment>
<evidence type="ECO:0000256" key="1">
    <source>
        <dbReference type="SAM" id="MobiDB-lite"/>
    </source>
</evidence>
<dbReference type="PANTHER" id="PTHR36456">
    <property type="entry name" value="UPF0232 PROTEIN SCO3875"/>
    <property type="match status" value="1"/>
</dbReference>
<dbReference type="RefSeq" id="WP_290704133.1">
    <property type="nucleotide sequence ID" value="NZ_BAAAVS010000002.1"/>
</dbReference>
<evidence type="ECO:0000313" key="2">
    <source>
        <dbReference type="EMBL" id="GAA3024224.1"/>
    </source>
</evidence>
<dbReference type="Pfam" id="PF05258">
    <property type="entry name" value="DciA"/>
    <property type="match status" value="1"/>
</dbReference>
<keyword evidence="3" id="KW-1185">Reference proteome</keyword>
<reference evidence="3" key="1">
    <citation type="journal article" date="2019" name="Int. J. Syst. Evol. Microbiol.">
        <title>The Global Catalogue of Microorganisms (GCM) 10K type strain sequencing project: providing services to taxonomists for standard genome sequencing and annotation.</title>
        <authorList>
            <consortium name="The Broad Institute Genomics Platform"/>
            <consortium name="The Broad Institute Genome Sequencing Center for Infectious Disease"/>
            <person name="Wu L."/>
            <person name="Ma J."/>
        </authorList>
    </citation>
    <scope>NUCLEOTIDE SEQUENCE [LARGE SCALE GENOMIC DNA]</scope>
    <source>
        <strain evidence="3">JCM 14234</strain>
    </source>
</reference>
<dbReference type="InterPro" id="IPR007922">
    <property type="entry name" value="DciA-like"/>
</dbReference>
<feature type="region of interest" description="Disordered" evidence="1">
    <location>
        <begin position="1"/>
        <end position="64"/>
    </location>
</feature>
<protein>
    <submittedName>
        <fullName evidence="2">DciA family protein</fullName>
    </submittedName>
</protein>
<dbReference type="Proteomes" id="UP001501035">
    <property type="component" value="Unassembled WGS sequence"/>
</dbReference>
<proteinExistence type="predicted"/>
<sequence length="173" mass="18335">MTEPGTEDHSGYELAKKALEDARAKSRARRASPGKPLAGPAGSRSRRRWSGSGPDHRDPAPLGSLVGRLAQAPGWQSHVGAATVINSWASIVGEDISAHARPTRLEDGVLHVAAESTAWATQLRYVQRQILAKIAAVVGNGVVTSLRISGPQAPSWRKGPRNVPGRGPRDTYG</sequence>
<organism evidence="2 3">
    <name type="scientific">Gordonia defluvii</name>
    <dbReference type="NCBI Taxonomy" id="283718"/>
    <lineage>
        <taxon>Bacteria</taxon>
        <taxon>Bacillati</taxon>
        <taxon>Actinomycetota</taxon>
        <taxon>Actinomycetes</taxon>
        <taxon>Mycobacteriales</taxon>
        <taxon>Gordoniaceae</taxon>
        <taxon>Gordonia</taxon>
    </lineage>
</organism>
<accession>A0ABP6KYU1</accession>
<dbReference type="EMBL" id="BAAAVS010000002">
    <property type="protein sequence ID" value="GAA3024224.1"/>
    <property type="molecule type" value="Genomic_DNA"/>
</dbReference>